<reference evidence="2 3" key="1">
    <citation type="journal article" date="2023" name="Nucleic Acids Res.">
        <title>The hologenome of Daphnia magna reveals possible DNA methylation and microbiome-mediated evolution of the host genome.</title>
        <authorList>
            <person name="Chaturvedi A."/>
            <person name="Li X."/>
            <person name="Dhandapani V."/>
            <person name="Marshall H."/>
            <person name="Kissane S."/>
            <person name="Cuenca-Cambronero M."/>
            <person name="Asole G."/>
            <person name="Calvet F."/>
            <person name="Ruiz-Romero M."/>
            <person name="Marangio P."/>
            <person name="Guigo R."/>
            <person name="Rago D."/>
            <person name="Mirbahai L."/>
            <person name="Eastwood N."/>
            <person name="Colbourne J.K."/>
            <person name="Zhou J."/>
            <person name="Mallon E."/>
            <person name="Orsini L."/>
        </authorList>
    </citation>
    <scope>NUCLEOTIDE SEQUENCE [LARGE SCALE GENOMIC DNA]</scope>
    <source>
        <strain evidence="2">LRV0_1</strain>
    </source>
</reference>
<dbReference type="EMBL" id="JAOYFB010000003">
    <property type="protein sequence ID" value="KAK4009634.1"/>
    <property type="molecule type" value="Genomic_DNA"/>
</dbReference>
<gene>
    <name evidence="2" type="ORF">OUZ56_018773</name>
</gene>
<protein>
    <submittedName>
        <fullName evidence="2">Uncharacterized protein</fullName>
    </submittedName>
</protein>
<feature type="region of interest" description="Disordered" evidence="1">
    <location>
        <begin position="1"/>
        <end position="23"/>
    </location>
</feature>
<evidence type="ECO:0000256" key="1">
    <source>
        <dbReference type="SAM" id="MobiDB-lite"/>
    </source>
</evidence>
<feature type="compositionally biased region" description="Polar residues" evidence="1">
    <location>
        <begin position="11"/>
        <end position="23"/>
    </location>
</feature>
<proteinExistence type="predicted"/>
<comment type="caution">
    <text evidence="2">The sequence shown here is derived from an EMBL/GenBank/DDBJ whole genome shotgun (WGS) entry which is preliminary data.</text>
</comment>
<keyword evidence="3" id="KW-1185">Reference proteome</keyword>
<name>A0ABQ9Z9Q5_9CRUS</name>
<dbReference type="Proteomes" id="UP001234178">
    <property type="component" value="Unassembled WGS sequence"/>
</dbReference>
<organism evidence="2 3">
    <name type="scientific">Daphnia magna</name>
    <dbReference type="NCBI Taxonomy" id="35525"/>
    <lineage>
        <taxon>Eukaryota</taxon>
        <taxon>Metazoa</taxon>
        <taxon>Ecdysozoa</taxon>
        <taxon>Arthropoda</taxon>
        <taxon>Crustacea</taxon>
        <taxon>Branchiopoda</taxon>
        <taxon>Diplostraca</taxon>
        <taxon>Cladocera</taxon>
        <taxon>Anomopoda</taxon>
        <taxon>Daphniidae</taxon>
        <taxon>Daphnia</taxon>
    </lineage>
</organism>
<evidence type="ECO:0000313" key="2">
    <source>
        <dbReference type="EMBL" id="KAK4009634.1"/>
    </source>
</evidence>
<evidence type="ECO:0000313" key="3">
    <source>
        <dbReference type="Proteomes" id="UP001234178"/>
    </source>
</evidence>
<accession>A0ABQ9Z9Q5</accession>
<sequence>MDKASDFGSEDCSSGGNRSTFHSNELLPTHPLRLLLVAIPQGHTKVPLRIELRLSESKSDVITITPWNRCRNFIQKSDFSTPYDHTEVARSTGAFLHVAHWSSGMIPALGVGGPGFKSRMSPKPQGTSACRNYQGSVAERSKALV</sequence>